<evidence type="ECO:0000256" key="1">
    <source>
        <dbReference type="ARBA" id="ARBA00006638"/>
    </source>
</evidence>
<feature type="compositionally biased region" description="Polar residues" evidence="6">
    <location>
        <begin position="277"/>
        <end position="309"/>
    </location>
</feature>
<dbReference type="GO" id="GO:0000730">
    <property type="term" value="P:DNA recombinase assembly"/>
    <property type="evidence" value="ECO:0007669"/>
    <property type="project" value="InterPro"/>
</dbReference>
<keyword evidence="8" id="KW-1185">Reference proteome</keyword>
<comment type="caution">
    <text evidence="7">The sequence shown here is derived from an EMBL/GenBank/DDBJ whole genome shotgun (WGS) entry which is preliminary data.</text>
</comment>
<evidence type="ECO:0000313" key="7">
    <source>
        <dbReference type="EMBL" id="KAK3171078.1"/>
    </source>
</evidence>
<keyword evidence="3" id="KW-0233">DNA recombination</keyword>
<dbReference type="InterPro" id="IPR004585">
    <property type="entry name" value="DNA_recomb/repair_Rad52"/>
</dbReference>
<dbReference type="SUPFAM" id="SSF54768">
    <property type="entry name" value="dsRNA-binding domain-like"/>
    <property type="match status" value="1"/>
</dbReference>
<dbReference type="FunFam" id="3.30.390.80:FF:000001">
    <property type="entry name" value="DNA repair protein RAD52 homolog"/>
    <property type="match status" value="1"/>
</dbReference>
<feature type="compositionally biased region" description="Basic and acidic residues" evidence="6">
    <location>
        <begin position="185"/>
        <end position="194"/>
    </location>
</feature>
<name>A0AAD9Z5H7_9LECA</name>
<dbReference type="PANTHER" id="PTHR12132">
    <property type="entry name" value="DNA REPAIR AND RECOMBINATION PROTEIN RAD52, RAD59"/>
    <property type="match status" value="1"/>
</dbReference>
<organism evidence="7 8">
    <name type="scientific">Lepraria neglecta</name>
    <dbReference type="NCBI Taxonomy" id="209136"/>
    <lineage>
        <taxon>Eukaryota</taxon>
        <taxon>Fungi</taxon>
        <taxon>Dikarya</taxon>
        <taxon>Ascomycota</taxon>
        <taxon>Pezizomycotina</taxon>
        <taxon>Lecanoromycetes</taxon>
        <taxon>OSLEUM clade</taxon>
        <taxon>Lecanoromycetidae</taxon>
        <taxon>Lecanorales</taxon>
        <taxon>Lecanorineae</taxon>
        <taxon>Stereocaulaceae</taxon>
        <taxon>Lepraria</taxon>
    </lineage>
</organism>
<comment type="similarity">
    <text evidence="1">Belongs to the RAD52 family.</text>
</comment>
<proteinExistence type="inferred from homology"/>
<sequence length="545" mass="59174">MPDQGDQHKPAATSVNPFEEVKLHISEYTAQEIATLSNRLEKQLGPEYISSRPGAGGGKVHYLSADKCINLANEVFGFNGWSSGIQQVQIDFVDENQTTGRVSLGLSVIVRVTLRDGTFHEDIGYGHIENCKGKAPAFEKAKKEGTTDGLKRALRNFGNLLGNCVYDKDYVAKVTKLKIAPTKWDPDNLHRHPDFAPVKKKSADEGLSRQLSLPQLRREWPAETDDSRATSFVGDPEDEFGSDDFDEVDFSVPQGDHPDEVTLNPSISSEHLRRRNSLANNGRPQSRIADQNNNQRVRSQLARNHSTVLAPSPQTPMSPGVNSMVRPTTMGEDSKAPVQFAKPQQPAHSQQENMAIKAQQLPPSRAPQNLPPPNNAHSNETTSLDSSNTSDYEPPVGFFTARAAESLQSGPTSAVKAPAFNPHLESPSIRKTAGVDHTKTKPVGRDLVGAPPAPAVPRASFTNPQSDKMRKVGMPMAAASPLQNRGSYKPPQMKRPAESNGARSALGDVTNASVNVSADTSGDVKRQKIGMEAQGVSKNHDMLNI</sequence>
<dbReference type="AlphaFoldDB" id="A0AAD9Z5H7"/>
<dbReference type="GO" id="GO:0045002">
    <property type="term" value="P:double-strand break repair via single-strand annealing"/>
    <property type="evidence" value="ECO:0007669"/>
    <property type="project" value="InterPro"/>
</dbReference>
<accession>A0AAD9Z5H7</accession>
<dbReference type="GO" id="GO:0005634">
    <property type="term" value="C:nucleus"/>
    <property type="evidence" value="ECO:0007669"/>
    <property type="project" value="InterPro"/>
</dbReference>
<keyword evidence="2" id="KW-0227">DNA damage</keyword>
<evidence type="ECO:0000313" key="8">
    <source>
        <dbReference type="Proteomes" id="UP001276659"/>
    </source>
</evidence>
<dbReference type="InterPro" id="IPR041247">
    <property type="entry name" value="Rad52_fam"/>
</dbReference>
<dbReference type="PANTHER" id="PTHR12132:SF1">
    <property type="entry name" value="DNA REPAIR PROTEIN RAD52 HOMOLOG"/>
    <property type="match status" value="1"/>
</dbReference>
<feature type="region of interest" description="Disordered" evidence="6">
    <location>
        <begin position="185"/>
        <end position="396"/>
    </location>
</feature>
<gene>
    <name evidence="7" type="ORF">OEA41_003162</name>
</gene>
<dbReference type="InterPro" id="IPR007232">
    <property type="entry name" value="Rad52_Rad59_Rad22"/>
</dbReference>
<evidence type="ECO:0000256" key="2">
    <source>
        <dbReference type="ARBA" id="ARBA00022763"/>
    </source>
</evidence>
<evidence type="ECO:0000256" key="4">
    <source>
        <dbReference type="ARBA" id="ARBA00023204"/>
    </source>
</evidence>
<feature type="compositionally biased region" description="Basic and acidic residues" evidence="6">
    <location>
        <begin position="216"/>
        <end position="228"/>
    </location>
</feature>
<feature type="compositionally biased region" description="Polar residues" evidence="6">
    <location>
        <begin position="375"/>
        <end position="391"/>
    </location>
</feature>
<dbReference type="Gene3D" id="3.30.390.80">
    <property type="entry name" value="DNA repair protein Rad52/59/22"/>
    <property type="match status" value="1"/>
</dbReference>
<dbReference type="InterPro" id="IPR042525">
    <property type="entry name" value="Rad52_Rad59_Rad22_sf"/>
</dbReference>
<keyword evidence="4" id="KW-0234">DNA repair</keyword>
<evidence type="ECO:0000256" key="5">
    <source>
        <dbReference type="ARBA" id="ARBA00077224"/>
    </source>
</evidence>
<dbReference type="NCBIfam" id="TIGR00607">
    <property type="entry name" value="rad52"/>
    <property type="match status" value="1"/>
</dbReference>
<dbReference type="EMBL" id="JASNWA010000008">
    <property type="protein sequence ID" value="KAK3171078.1"/>
    <property type="molecule type" value="Genomic_DNA"/>
</dbReference>
<feature type="region of interest" description="Disordered" evidence="6">
    <location>
        <begin position="480"/>
        <end position="506"/>
    </location>
</feature>
<reference evidence="7" key="1">
    <citation type="submission" date="2022-11" db="EMBL/GenBank/DDBJ databases">
        <title>Chromosomal genome sequence assembly and mating type (MAT) locus characterization of the leprose asexual lichenized fungus Lepraria neglecta (Nyl.) Erichsen.</title>
        <authorList>
            <person name="Allen J.L."/>
            <person name="Pfeffer B."/>
        </authorList>
    </citation>
    <scope>NUCLEOTIDE SEQUENCE</scope>
    <source>
        <strain evidence="7">Allen 5258</strain>
    </source>
</reference>
<feature type="region of interest" description="Disordered" evidence="6">
    <location>
        <begin position="440"/>
        <end position="468"/>
    </location>
</feature>
<dbReference type="GO" id="GO:0003697">
    <property type="term" value="F:single-stranded DNA binding"/>
    <property type="evidence" value="ECO:0007669"/>
    <property type="project" value="UniProtKB-ARBA"/>
</dbReference>
<protein>
    <recommendedName>
        <fullName evidence="5">RAD52 homolog</fullName>
    </recommendedName>
</protein>
<dbReference type="Proteomes" id="UP001276659">
    <property type="component" value="Unassembled WGS sequence"/>
</dbReference>
<feature type="compositionally biased region" description="Acidic residues" evidence="6">
    <location>
        <begin position="235"/>
        <end position="249"/>
    </location>
</feature>
<evidence type="ECO:0000256" key="6">
    <source>
        <dbReference type="SAM" id="MobiDB-lite"/>
    </source>
</evidence>
<dbReference type="GO" id="GO:0006312">
    <property type="term" value="P:mitotic recombination"/>
    <property type="evidence" value="ECO:0007669"/>
    <property type="project" value="TreeGrafter"/>
</dbReference>
<evidence type="ECO:0000256" key="3">
    <source>
        <dbReference type="ARBA" id="ARBA00023172"/>
    </source>
</evidence>
<dbReference type="Pfam" id="PF04098">
    <property type="entry name" value="Rad52_Rad22"/>
    <property type="match status" value="1"/>
</dbReference>